<dbReference type="InterPro" id="IPR020846">
    <property type="entry name" value="MFS_dom"/>
</dbReference>
<evidence type="ECO:0000313" key="10">
    <source>
        <dbReference type="Proteomes" id="UP000189580"/>
    </source>
</evidence>
<evidence type="ECO:0000259" key="8">
    <source>
        <dbReference type="PROSITE" id="PS50850"/>
    </source>
</evidence>
<feature type="transmembrane region" description="Helical" evidence="7">
    <location>
        <begin position="144"/>
        <end position="161"/>
    </location>
</feature>
<dbReference type="OrthoDB" id="6133115at2759"/>
<keyword evidence="5 7" id="KW-1133">Transmembrane helix</keyword>
<dbReference type="Pfam" id="PF00083">
    <property type="entry name" value="Sugar_tr"/>
    <property type="match status" value="1"/>
</dbReference>
<evidence type="ECO:0000256" key="3">
    <source>
        <dbReference type="ARBA" id="ARBA00022448"/>
    </source>
</evidence>
<evidence type="ECO:0000256" key="2">
    <source>
        <dbReference type="ARBA" id="ARBA00010992"/>
    </source>
</evidence>
<evidence type="ECO:0000256" key="1">
    <source>
        <dbReference type="ARBA" id="ARBA00004141"/>
    </source>
</evidence>
<dbReference type="InterPro" id="IPR005828">
    <property type="entry name" value="MFS_sugar_transport-like"/>
</dbReference>
<dbReference type="GO" id="GO:0005351">
    <property type="term" value="F:carbohydrate:proton symporter activity"/>
    <property type="evidence" value="ECO:0007669"/>
    <property type="project" value="TreeGrafter"/>
</dbReference>
<sequence length="364" mass="40428">MSAKEDQTAVHSEPVELDHGPTLLDVAPKLEKPWFMYPRLLQLNFLLLGSLLAQVTCGYDGSSLNGLQSVSSWNKFFNNPAGSKLGTIVNGMTIGSLIMTPFVTYIVDYLGRRWSNIIGCFIIVIGALIQGLAKNVGMFMGGRILLGVGGIISLTACPPLITECGFPSQRPVLTALLMPSWPFGALIAALVTWAPYMSMQNNNWAWRIPSLIQLALPCVQIVLAFFGPESPRYLISIGRESEARDFFIKYHAFGDATHPIVEYEMAEITAAIEEEKLNKVGSWLTWFSSRSFIHIFCLCIIVPSFQQLAGNSVISVSIFLPPPHVLGGTYLPPTLHRYAYCTAMLAPLDLFNRINYRDLYFFFE</sequence>
<dbReference type="EMBL" id="CP014501">
    <property type="protein sequence ID" value="ANB12356.1"/>
    <property type="molecule type" value="Genomic_DNA"/>
</dbReference>
<dbReference type="Proteomes" id="UP000189580">
    <property type="component" value="Chromosome a"/>
</dbReference>
<dbReference type="PROSITE" id="PS50850">
    <property type="entry name" value="MFS"/>
    <property type="match status" value="1"/>
</dbReference>
<dbReference type="InterPro" id="IPR050360">
    <property type="entry name" value="MFS_Sugar_Transporters"/>
</dbReference>
<dbReference type="AlphaFoldDB" id="A0A167D1B0"/>
<keyword evidence="3" id="KW-0813">Transport</keyword>
<comment type="subcellular location">
    <subcellularLocation>
        <location evidence="1">Membrane</location>
        <topology evidence="1">Multi-pass membrane protein</topology>
    </subcellularLocation>
</comment>
<accession>A0A167D1B0</accession>
<dbReference type="KEGG" id="slb:AWJ20_606"/>
<feature type="transmembrane region" description="Helical" evidence="7">
    <location>
        <begin position="208"/>
        <end position="226"/>
    </location>
</feature>
<feature type="transmembrane region" description="Helical" evidence="7">
    <location>
        <begin position="113"/>
        <end position="132"/>
    </location>
</feature>
<feature type="transmembrane region" description="Helical" evidence="7">
    <location>
        <begin position="85"/>
        <end position="107"/>
    </location>
</feature>
<feature type="domain" description="Major facilitator superfamily (MFS) profile" evidence="8">
    <location>
        <begin position="46"/>
        <end position="364"/>
    </location>
</feature>
<dbReference type="GeneID" id="30037657"/>
<comment type="similarity">
    <text evidence="2">Belongs to the major facilitator superfamily. Sugar transporter (TC 2.A.1.1) family.</text>
</comment>
<keyword evidence="10" id="KW-1185">Reference proteome</keyword>
<keyword evidence="6 7" id="KW-0472">Membrane</keyword>
<dbReference type="GO" id="GO:0016020">
    <property type="term" value="C:membrane"/>
    <property type="evidence" value="ECO:0007669"/>
    <property type="project" value="UniProtKB-SubCell"/>
</dbReference>
<evidence type="ECO:0000313" key="9">
    <source>
        <dbReference type="EMBL" id="ANB12356.1"/>
    </source>
</evidence>
<protein>
    <submittedName>
        <fullName evidence="9">Hexose transporter HXT11</fullName>
    </submittedName>
</protein>
<evidence type="ECO:0000256" key="6">
    <source>
        <dbReference type="ARBA" id="ARBA00023136"/>
    </source>
</evidence>
<evidence type="ECO:0000256" key="4">
    <source>
        <dbReference type="ARBA" id="ARBA00022692"/>
    </source>
</evidence>
<proteinExistence type="inferred from homology"/>
<gene>
    <name evidence="9" type="primary">HXT11</name>
    <name evidence="9" type="ORF">AWJ20_606</name>
</gene>
<dbReference type="InterPro" id="IPR036259">
    <property type="entry name" value="MFS_trans_sf"/>
</dbReference>
<dbReference type="PANTHER" id="PTHR48022">
    <property type="entry name" value="PLASTIDIC GLUCOSE TRANSPORTER 4"/>
    <property type="match status" value="1"/>
</dbReference>
<dbReference type="PANTHER" id="PTHR48022:SF24">
    <property type="entry name" value="HEXOSE TRANSPORTER PROTEIN (AFU_ORTHOLOGUE AFUA_8G04480)"/>
    <property type="match status" value="1"/>
</dbReference>
<feature type="transmembrane region" description="Helical" evidence="7">
    <location>
        <begin position="173"/>
        <end position="196"/>
    </location>
</feature>
<dbReference type="RefSeq" id="XP_018734833.1">
    <property type="nucleotide sequence ID" value="XM_018882556.1"/>
</dbReference>
<evidence type="ECO:0000256" key="7">
    <source>
        <dbReference type="SAM" id="Phobius"/>
    </source>
</evidence>
<dbReference type="Gene3D" id="1.20.1250.20">
    <property type="entry name" value="MFS general substrate transporter like domains"/>
    <property type="match status" value="1"/>
</dbReference>
<dbReference type="SUPFAM" id="SSF103473">
    <property type="entry name" value="MFS general substrate transporter"/>
    <property type="match status" value="1"/>
</dbReference>
<evidence type="ECO:0000256" key="5">
    <source>
        <dbReference type="ARBA" id="ARBA00022989"/>
    </source>
</evidence>
<organism evidence="9 10">
    <name type="scientific">Sugiyamaella lignohabitans</name>
    <dbReference type="NCBI Taxonomy" id="796027"/>
    <lineage>
        <taxon>Eukaryota</taxon>
        <taxon>Fungi</taxon>
        <taxon>Dikarya</taxon>
        <taxon>Ascomycota</taxon>
        <taxon>Saccharomycotina</taxon>
        <taxon>Dipodascomycetes</taxon>
        <taxon>Dipodascales</taxon>
        <taxon>Trichomonascaceae</taxon>
        <taxon>Sugiyamaella</taxon>
    </lineage>
</organism>
<keyword evidence="4 7" id="KW-0812">Transmembrane</keyword>
<reference evidence="9 10" key="1">
    <citation type="submission" date="2016-02" db="EMBL/GenBank/DDBJ databases">
        <title>Complete genome sequence and transcriptome regulation of the pentose utilising yeast Sugiyamaella lignohabitans.</title>
        <authorList>
            <person name="Bellasio M."/>
            <person name="Peymann A."/>
            <person name="Valli M."/>
            <person name="Sipitzky M."/>
            <person name="Graf A."/>
            <person name="Sauer M."/>
            <person name="Marx H."/>
            <person name="Mattanovich D."/>
        </authorList>
    </citation>
    <scope>NUCLEOTIDE SEQUENCE [LARGE SCALE GENOMIC DNA]</scope>
    <source>
        <strain evidence="9 10">CBS 10342</strain>
    </source>
</reference>
<name>A0A167D1B0_9ASCO</name>